<feature type="transmembrane region" description="Helical" evidence="1">
    <location>
        <begin position="6"/>
        <end position="25"/>
    </location>
</feature>
<feature type="transmembrane region" description="Helical" evidence="1">
    <location>
        <begin position="128"/>
        <end position="149"/>
    </location>
</feature>
<dbReference type="EMBL" id="CP011058">
    <property type="protein sequence ID" value="AJY77803.1"/>
    <property type="molecule type" value="Genomic_DNA"/>
</dbReference>
<accession>A0A0D5NSC5</accession>
<dbReference type="PATRIC" id="fig|1126833.4.peg.3674"/>
<reference evidence="3" key="2">
    <citation type="submission" date="2015-03" db="EMBL/GenBank/DDBJ databases">
        <title>Genome sequence of Paenibacillus beijingensis strain DSM 24997T.</title>
        <authorList>
            <person name="Kwak Y."/>
            <person name="Shin J.-H."/>
        </authorList>
    </citation>
    <scope>NUCLEOTIDE SEQUENCE [LARGE SCALE GENOMIC DNA]</scope>
    <source>
        <strain evidence="3">DSM 24997</strain>
    </source>
</reference>
<proteinExistence type="predicted"/>
<dbReference type="HOGENOM" id="CLU_127159_0_1_9"/>
<keyword evidence="1" id="KW-0472">Membrane</keyword>
<keyword evidence="3" id="KW-1185">Reference proteome</keyword>
<evidence type="ECO:0000313" key="2">
    <source>
        <dbReference type="EMBL" id="AJY77803.1"/>
    </source>
</evidence>
<dbReference type="Proteomes" id="UP000032633">
    <property type="component" value="Chromosome"/>
</dbReference>
<sequence length="153" mass="16670">MSLYLFLHLLGAVLLVGNIITAAFWKIRADMKGDLAVIHSAAKNVMLADFLFTIPGIILIIVTGNLMAIEAGYSLSGFSWVTLSQALFILTGVIWVVLLLPLQRSMIRHSAKALETGALHGAYRKASLIWAIFGTVATLLPVVILYLMIHKPV</sequence>
<feature type="transmembrane region" description="Helical" evidence="1">
    <location>
        <begin position="80"/>
        <end position="102"/>
    </location>
</feature>
<name>A0A0D5NSC5_9BACL</name>
<keyword evidence="1" id="KW-1133">Transmembrane helix</keyword>
<dbReference type="InterPro" id="IPR018729">
    <property type="entry name" value="DUF2269_transmembrane"/>
</dbReference>
<dbReference type="Pfam" id="PF10027">
    <property type="entry name" value="DUF2269"/>
    <property type="match status" value="1"/>
</dbReference>
<gene>
    <name evidence="2" type="ORF">VN24_16750</name>
</gene>
<evidence type="ECO:0000313" key="3">
    <source>
        <dbReference type="Proteomes" id="UP000032633"/>
    </source>
</evidence>
<feature type="transmembrane region" description="Helical" evidence="1">
    <location>
        <begin position="46"/>
        <end position="68"/>
    </location>
</feature>
<keyword evidence="1" id="KW-0812">Transmembrane</keyword>
<dbReference type="AlphaFoldDB" id="A0A0D5NSC5"/>
<organism evidence="2 3">
    <name type="scientific">Paenibacillus beijingensis</name>
    <dbReference type="NCBI Taxonomy" id="1126833"/>
    <lineage>
        <taxon>Bacteria</taxon>
        <taxon>Bacillati</taxon>
        <taxon>Bacillota</taxon>
        <taxon>Bacilli</taxon>
        <taxon>Bacillales</taxon>
        <taxon>Paenibacillaceae</taxon>
        <taxon>Paenibacillus</taxon>
    </lineage>
</organism>
<dbReference type="OrthoDB" id="9786302at2"/>
<evidence type="ECO:0000256" key="1">
    <source>
        <dbReference type="SAM" id="Phobius"/>
    </source>
</evidence>
<protein>
    <submittedName>
        <fullName evidence="2">Membrane protein</fullName>
    </submittedName>
</protein>
<dbReference type="STRING" id="1126833.VN24_16750"/>
<reference evidence="2 3" key="1">
    <citation type="journal article" date="2015" name="J. Biotechnol.">
        <title>Complete genome sequence of Paenibacillus beijingensis 7188(T) (=DSM 24997(T)), a novel rhizobacterium from jujube garden soil.</title>
        <authorList>
            <person name="Kwak Y."/>
            <person name="Shin J.H."/>
        </authorList>
    </citation>
    <scope>NUCLEOTIDE SEQUENCE [LARGE SCALE GENOMIC DNA]</scope>
    <source>
        <strain evidence="2 3">DSM 24997</strain>
    </source>
</reference>
<dbReference type="KEGG" id="pbj:VN24_16750"/>